<proteinExistence type="predicted"/>
<dbReference type="Proteomes" id="UP000276899">
    <property type="component" value="Chromosome"/>
</dbReference>
<dbReference type="Gene3D" id="3.20.20.210">
    <property type="match status" value="1"/>
</dbReference>
<organism evidence="2 3">
    <name type="scientific">Actinomyces slackii</name>
    <dbReference type="NCBI Taxonomy" id="52774"/>
    <lineage>
        <taxon>Bacteria</taxon>
        <taxon>Bacillati</taxon>
        <taxon>Actinomycetota</taxon>
        <taxon>Actinomycetes</taxon>
        <taxon>Actinomycetales</taxon>
        <taxon>Actinomycetaceae</taxon>
        <taxon>Actinomyces</taxon>
    </lineage>
</organism>
<dbReference type="Pfam" id="PF01717">
    <property type="entry name" value="Meth_synt_2"/>
    <property type="match status" value="2"/>
</dbReference>
<feature type="domain" description="Cobalamin-independent methionine synthase MetE C-terminal/archaeal" evidence="1">
    <location>
        <begin position="6"/>
        <end position="64"/>
    </location>
</feature>
<dbReference type="RefSeq" id="WP_026426668.1">
    <property type="nucleotide sequence ID" value="NZ_CBCRWE010000033.1"/>
</dbReference>
<dbReference type="SUPFAM" id="SSF51726">
    <property type="entry name" value="UROD/MetE-like"/>
    <property type="match status" value="1"/>
</dbReference>
<keyword evidence="3" id="KW-1185">Reference proteome</keyword>
<gene>
    <name evidence="2" type="primary">xecA1</name>
    <name evidence="2" type="ORF">NCTC11923_02178</name>
</gene>
<name>A0A3S4SQP5_9ACTO</name>
<reference evidence="2 3" key="1">
    <citation type="submission" date="2018-12" db="EMBL/GenBank/DDBJ databases">
        <authorList>
            <consortium name="Pathogen Informatics"/>
        </authorList>
    </citation>
    <scope>NUCLEOTIDE SEQUENCE [LARGE SCALE GENOMIC DNA]</scope>
    <source>
        <strain evidence="2 3">NCTC11923</strain>
    </source>
</reference>
<dbReference type="KEGG" id="asla:NCTC11923_02178"/>
<protein>
    <submittedName>
        <fullName evidence="2">2-hydroxypropyl-CoM lyase</fullName>
        <ecNumber evidence="2">4.4.1.23</ecNumber>
    </submittedName>
</protein>
<accession>A0A3S4SQP5</accession>
<dbReference type="PANTHER" id="PTHR43844:SF2">
    <property type="entry name" value="SYNTHASE, VITAMIN-B12 INDEPENDENT, PUTATIVE (AFU_ORTHOLOGUE AFUA_3G12060)-RELATED"/>
    <property type="match status" value="1"/>
</dbReference>
<dbReference type="AlphaFoldDB" id="A0A3S4SQP5"/>
<dbReference type="InterPro" id="IPR002629">
    <property type="entry name" value="Met_Synth_C/arc"/>
</dbReference>
<keyword evidence="2" id="KW-0456">Lyase</keyword>
<dbReference type="STRING" id="1278298.GCA_000428685_01284"/>
<dbReference type="GO" id="GO:0050555">
    <property type="term" value="F:2-hydroxypropyl-CoM lyase activity"/>
    <property type="evidence" value="ECO:0007669"/>
    <property type="project" value="UniProtKB-EC"/>
</dbReference>
<dbReference type="GO" id="GO:0009086">
    <property type="term" value="P:methionine biosynthetic process"/>
    <property type="evidence" value="ECO:0007669"/>
    <property type="project" value="InterPro"/>
</dbReference>
<dbReference type="InterPro" id="IPR038071">
    <property type="entry name" value="UROD/MetE-like_sf"/>
</dbReference>
<dbReference type="EC" id="4.4.1.23" evidence="2"/>
<dbReference type="GO" id="GO:0008270">
    <property type="term" value="F:zinc ion binding"/>
    <property type="evidence" value="ECO:0007669"/>
    <property type="project" value="InterPro"/>
</dbReference>
<dbReference type="EMBL" id="LR134363">
    <property type="protein sequence ID" value="VEG75507.1"/>
    <property type="molecule type" value="Genomic_DNA"/>
</dbReference>
<dbReference type="CDD" id="cd03311">
    <property type="entry name" value="CIMS_C_terminal_like"/>
    <property type="match status" value="1"/>
</dbReference>
<feature type="domain" description="Cobalamin-independent methionine synthase MetE C-terminal/archaeal" evidence="1">
    <location>
        <begin position="174"/>
        <end position="388"/>
    </location>
</feature>
<evidence type="ECO:0000259" key="1">
    <source>
        <dbReference type="Pfam" id="PF01717"/>
    </source>
</evidence>
<dbReference type="GO" id="GO:0003871">
    <property type="term" value="F:5-methyltetrahydropteroyltriglutamate-homocysteine S-methyltransferase activity"/>
    <property type="evidence" value="ECO:0007669"/>
    <property type="project" value="InterPro"/>
</dbReference>
<dbReference type="PANTHER" id="PTHR43844">
    <property type="entry name" value="METHIONINE SYNTHASE"/>
    <property type="match status" value="1"/>
</dbReference>
<evidence type="ECO:0000313" key="3">
    <source>
        <dbReference type="Proteomes" id="UP000276899"/>
    </source>
</evidence>
<sequence length="401" mass="43391">MSAAIRTTHVGSLPRTQALLEANAAHHAGTLDDAGLAAVVTAETDAVVARQAEIGLSIVNDGEYGHAMTEKVDYGAWWFYSFQRFSGLEVISPEQAAASRRPTPAGKLELDAMTDRRDWVAFAEAYWDPTSGIHLANGPAPVIPAVTGELAYTGQEIVARDIAALTSALDKAGKPVSEGFIASISPASAARIGNYHYEDDEAAVWAWAEALREEYLAITQAGLTVQIDAPDLAESWDQFRIEPALEDYRAFSEVRIEALNHALRGIDPAQVRYHVCWGSWHGPHSTDLGFAHIVDLALSVNAAGLTFEAANARHEHEWRIWQDTELPEGKYLIPGVVGHATNVLEHPELVADRIERFARAVGPERVVASTDCGLGGRVHSQIAWAKLEALTQGAAIASERL</sequence>
<evidence type="ECO:0000313" key="2">
    <source>
        <dbReference type="EMBL" id="VEG75507.1"/>
    </source>
</evidence>